<proteinExistence type="predicted"/>
<evidence type="ECO:0000313" key="3">
    <source>
        <dbReference type="Proteomes" id="UP001279734"/>
    </source>
</evidence>
<dbReference type="Proteomes" id="UP001279734">
    <property type="component" value="Unassembled WGS sequence"/>
</dbReference>
<evidence type="ECO:0000256" key="1">
    <source>
        <dbReference type="SAM" id="MobiDB-lite"/>
    </source>
</evidence>
<organism evidence="2 3">
    <name type="scientific">Nepenthes gracilis</name>
    <name type="common">Slender pitcher plant</name>
    <dbReference type="NCBI Taxonomy" id="150966"/>
    <lineage>
        <taxon>Eukaryota</taxon>
        <taxon>Viridiplantae</taxon>
        <taxon>Streptophyta</taxon>
        <taxon>Embryophyta</taxon>
        <taxon>Tracheophyta</taxon>
        <taxon>Spermatophyta</taxon>
        <taxon>Magnoliopsida</taxon>
        <taxon>eudicotyledons</taxon>
        <taxon>Gunneridae</taxon>
        <taxon>Pentapetalae</taxon>
        <taxon>Caryophyllales</taxon>
        <taxon>Nepenthaceae</taxon>
        <taxon>Nepenthes</taxon>
    </lineage>
</organism>
<sequence length="153" mass="16754">MKLEKQSCANKPSIQRKNMVAEYHRLDIQNVKNQAAQKQSEQTQSSHIITGPATANTAQSANSSIGHQLLGQNPSGASVQRSIRQSMQKCTSTASSAATQIGNHQQQQSSITMGTARGMEHSEYSQNIHHMHQQIISILYWSAGTAPEHNTCQ</sequence>
<feature type="region of interest" description="Disordered" evidence="1">
    <location>
        <begin position="66"/>
        <end position="111"/>
    </location>
</feature>
<name>A0AAD3RYE5_NEPGR</name>
<dbReference type="AlphaFoldDB" id="A0AAD3RYE5"/>
<dbReference type="EMBL" id="BSYO01000002">
    <property type="protein sequence ID" value="GMH00858.1"/>
    <property type="molecule type" value="Genomic_DNA"/>
</dbReference>
<comment type="caution">
    <text evidence="2">The sequence shown here is derived from an EMBL/GenBank/DDBJ whole genome shotgun (WGS) entry which is preliminary data.</text>
</comment>
<feature type="compositionally biased region" description="Polar residues" evidence="1">
    <location>
        <begin position="70"/>
        <end position="111"/>
    </location>
</feature>
<evidence type="ECO:0000313" key="2">
    <source>
        <dbReference type="EMBL" id="GMH00858.1"/>
    </source>
</evidence>
<reference evidence="2" key="1">
    <citation type="submission" date="2023-05" db="EMBL/GenBank/DDBJ databases">
        <title>Nepenthes gracilis genome sequencing.</title>
        <authorList>
            <person name="Fukushima K."/>
        </authorList>
    </citation>
    <scope>NUCLEOTIDE SEQUENCE</scope>
    <source>
        <strain evidence="2">SING2019-196</strain>
    </source>
</reference>
<gene>
    <name evidence="2" type="ORF">Nepgr_002697</name>
</gene>
<protein>
    <submittedName>
        <fullName evidence="2">Uncharacterized protein</fullName>
    </submittedName>
</protein>
<keyword evidence="3" id="KW-1185">Reference proteome</keyword>
<accession>A0AAD3RYE5</accession>